<keyword evidence="2" id="KW-1185">Reference proteome</keyword>
<evidence type="ECO:0000313" key="1">
    <source>
        <dbReference type="EMBL" id="KAJ7698427.1"/>
    </source>
</evidence>
<comment type="caution">
    <text evidence="1">The sequence shown here is derived from an EMBL/GenBank/DDBJ whole genome shotgun (WGS) entry which is preliminary data.</text>
</comment>
<proteinExistence type="predicted"/>
<dbReference type="AlphaFoldDB" id="A0AAD7DSY7"/>
<reference evidence="1" key="1">
    <citation type="submission" date="2023-03" db="EMBL/GenBank/DDBJ databases">
        <title>Massive genome expansion in bonnet fungi (Mycena s.s.) driven by repeated elements and novel gene families across ecological guilds.</title>
        <authorList>
            <consortium name="Lawrence Berkeley National Laboratory"/>
            <person name="Harder C.B."/>
            <person name="Miyauchi S."/>
            <person name="Viragh M."/>
            <person name="Kuo A."/>
            <person name="Thoen E."/>
            <person name="Andreopoulos B."/>
            <person name="Lu D."/>
            <person name="Skrede I."/>
            <person name="Drula E."/>
            <person name="Henrissat B."/>
            <person name="Morin E."/>
            <person name="Kohler A."/>
            <person name="Barry K."/>
            <person name="LaButti K."/>
            <person name="Morin E."/>
            <person name="Salamov A."/>
            <person name="Lipzen A."/>
            <person name="Mereny Z."/>
            <person name="Hegedus B."/>
            <person name="Baldrian P."/>
            <person name="Stursova M."/>
            <person name="Weitz H."/>
            <person name="Taylor A."/>
            <person name="Grigoriev I.V."/>
            <person name="Nagy L.G."/>
            <person name="Martin F."/>
            <person name="Kauserud H."/>
        </authorList>
    </citation>
    <scope>NUCLEOTIDE SEQUENCE</scope>
    <source>
        <strain evidence="1">CBHHK182m</strain>
    </source>
</reference>
<organism evidence="1 2">
    <name type="scientific">Mycena metata</name>
    <dbReference type="NCBI Taxonomy" id="1033252"/>
    <lineage>
        <taxon>Eukaryota</taxon>
        <taxon>Fungi</taxon>
        <taxon>Dikarya</taxon>
        <taxon>Basidiomycota</taxon>
        <taxon>Agaricomycotina</taxon>
        <taxon>Agaricomycetes</taxon>
        <taxon>Agaricomycetidae</taxon>
        <taxon>Agaricales</taxon>
        <taxon>Marasmiineae</taxon>
        <taxon>Mycenaceae</taxon>
        <taxon>Mycena</taxon>
    </lineage>
</organism>
<evidence type="ECO:0000313" key="2">
    <source>
        <dbReference type="Proteomes" id="UP001215598"/>
    </source>
</evidence>
<gene>
    <name evidence="1" type="ORF">B0H16DRAFT_1749730</name>
</gene>
<sequence>MTLPPLLLTLPTETLDEIVSFYKNDIKGLIQISGTSKLCNSLAARYLYANAPLTRASRLASFVHLMSRGPQPHRHLQCIQKLTVNFLPIRAPSDAELATLGGMIAQMINLRELALYRPRIMPTLIPHLRTVHFPGLRSLTTDFCPASAPHIGPFIALHPALESLTLKLDIYYSGFNPEAAPPPLVPQPYLPALKDYAGAAHLIPFFHTRSLRIKHLHWYGPTDDVLAIMATAAALAPDKRTLSMNTNYVDAEQLIACTIAVYPDMHDLSIHESDRRIDMKRGLQLAKCLWAAKHLQLLTIGLPRMGYRGLTQPVSRSPEEHEEDNSIVSLWNDIRSLRGVRFNGIQWFRENHDSSRPFVRYVSQIN</sequence>
<dbReference type="Proteomes" id="UP001215598">
    <property type="component" value="Unassembled WGS sequence"/>
</dbReference>
<protein>
    <submittedName>
        <fullName evidence="1">Uncharacterized protein</fullName>
    </submittedName>
</protein>
<accession>A0AAD7DSY7</accession>
<name>A0AAD7DSY7_9AGAR</name>
<dbReference type="SUPFAM" id="SSF52047">
    <property type="entry name" value="RNI-like"/>
    <property type="match status" value="1"/>
</dbReference>
<dbReference type="EMBL" id="JARKIB010000591">
    <property type="protein sequence ID" value="KAJ7698427.1"/>
    <property type="molecule type" value="Genomic_DNA"/>
</dbReference>